<sequence length="107" mass="12375">MQKIDPHGAPIERMGINLSGTGNWGFRHADRPVTYLSWDDIAYVTGQPSSGPPKLIADFYKKRGYAFVNKKLNIKKDHLPWILVKSSLIMHYWQRMYTEPNKVSELN</sequence>
<dbReference type="EMBL" id="OCZC01000019">
    <property type="protein sequence ID" value="SOO22166.1"/>
    <property type="molecule type" value="Genomic_DNA"/>
</dbReference>
<accession>A0A7Z7NF02</accession>
<comment type="caution">
    <text evidence="1">The sequence shown here is derived from an EMBL/GenBank/DDBJ whole genome shotgun (WGS) entry which is preliminary data.</text>
</comment>
<gene>
    <name evidence="1" type="ORF">XFF6991_120033</name>
</gene>
<name>A0A7Z7NF02_XANCH</name>
<proteinExistence type="predicted"/>
<protein>
    <submittedName>
        <fullName evidence="1">Uncharacterized protein</fullName>
    </submittedName>
</protein>
<organism evidence="1 2">
    <name type="scientific">Xanthomonas campestris pv. phaseoli</name>
    <dbReference type="NCBI Taxonomy" id="317013"/>
    <lineage>
        <taxon>Bacteria</taxon>
        <taxon>Pseudomonadati</taxon>
        <taxon>Pseudomonadota</taxon>
        <taxon>Gammaproteobacteria</taxon>
        <taxon>Lysobacterales</taxon>
        <taxon>Lysobacteraceae</taxon>
        <taxon>Xanthomonas</taxon>
    </lineage>
</organism>
<evidence type="ECO:0000313" key="2">
    <source>
        <dbReference type="Proteomes" id="UP000234345"/>
    </source>
</evidence>
<evidence type="ECO:0000313" key="1">
    <source>
        <dbReference type="EMBL" id="SOO22166.1"/>
    </source>
</evidence>
<dbReference type="Proteomes" id="UP000234345">
    <property type="component" value="Unassembled WGS sequence"/>
</dbReference>
<reference evidence="1 2" key="1">
    <citation type="submission" date="2017-10" db="EMBL/GenBank/DDBJ databases">
        <authorList>
            <person name="Regsiter A."/>
            <person name="William W."/>
        </authorList>
    </citation>
    <scope>NUCLEOTIDE SEQUENCE [LARGE SCALE GENOMIC DNA]</scope>
    <source>
        <strain evidence="1 2">CFBP6991</strain>
    </source>
</reference>
<dbReference type="AlphaFoldDB" id="A0A7Z7NF02"/>